<dbReference type="AlphaFoldDB" id="A0A1F4XKT4"/>
<evidence type="ECO:0000313" key="3">
    <source>
        <dbReference type="Proteomes" id="UP000177614"/>
    </source>
</evidence>
<name>A0A1F4XKT4_9BACT</name>
<feature type="transmembrane region" description="Helical" evidence="1">
    <location>
        <begin position="107"/>
        <end position="131"/>
    </location>
</feature>
<dbReference type="Proteomes" id="UP000177614">
    <property type="component" value="Unassembled WGS sequence"/>
</dbReference>
<gene>
    <name evidence="2" type="ORF">A2V81_02190</name>
</gene>
<keyword evidence="1" id="KW-1133">Transmembrane helix</keyword>
<reference evidence="2 3" key="1">
    <citation type="journal article" date="2016" name="Nat. Commun.">
        <title>Thousands of microbial genomes shed light on interconnected biogeochemical processes in an aquifer system.</title>
        <authorList>
            <person name="Anantharaman K."/>
            <person name="Brown C.T."/>
            <person name="Hug L.A."/>
            <person name="Sharon I."/>
            <person name="Castelle C.J."/>
            <person name="Probst A.J."/>
            <person name="Thomas B.C."/>
            <person name="Singh A."/>
            <person name="Wilkins M.J."/>
            <person name="Karaoz U."/>
            <person name="Brodie E.L."/>
            <person name="Williams K.H."/>
            <person name="Hubbard S.S."/>
            <person name="Banfield J.F."/>
        </authorList>
    </citation>
    <scope>NUCLEOTIDE SEQUENCE [LARGE SCALE GENOMIC DNA]</scope>
</reference>
<evidence type="ECO:0000313" key="2">
    <source>
        <dbReference type="EMBL" id="OGC82322.1"/>
    </source>
</evidence>
<evidence type="ECO:0000256" key="1">
    <source>
        <dbReference type="SAM" id="Phobius"/>
    </source>
</evidence>
<feature type="transmembrane region" description="Helical" evidence="1">
    <location>
        <begin position="33"/>
        <end position="55"/>
    </location>
</feature>
<organism evidence="2 3">
    <name type="scientific">Candidatus Abawacabacteria bacterium RBG_16_42_10</name>
    <dbReference type="NCBI Taxonomy" id="1817814"/>
    <lineage>
        <taxon>Bacteria</taxon>
        <taxon>Candidatus Abawacaibacteriota</taxon>
    </lineage>
</organism>
<proteinExistence type="predicted"/>
<dbReference type="STRING" id="1817814.A2V81_02190"/>
<dbReference type="EMBL" id="MEWR01000008">
    <property type="protein sequence ID" value="OGC82322.1"/>
    <property type="molecule type" value="Genomic_DNA"/>
</dbReference>
<feature type="transmembrane region" description="Helical" evidence="1">
    <location>
        <begin position="75"/>
        <end position="95"/>
    </location>
</feature>
<accession>A0A1F4XKT4</accession>
<sequence length="183" mass="19648">MYLAPTWNLFILILFTVIVAYSLIIGAGKTGKIIVSSYIGILAADGLGNLLYTFFNNPNRVFSLITIQTADQALVALKILLFIALIIALTLKGGFESSIDPKGSKLWIFAVNIVLGVLSAGLIVSAILVYFSGGSFLPSVGFTPTDLVKSIYEQSPVARLMIDQSSMWFSLPGLALILRSILG</sequence>
<keyword evidence="1" id="KW-0812">Transmembrane</keyword>
<comment type="caution">
    <text evidence="2">The sequence shown here is derived from an EMBL/GenBank/DDBJ whole genome shotgun (WGS) entry which is preliminary data.</text>
</comment>
<keyword evidence="1" id="KW-0472">Membrane</keyword>
<feature type="transmembrane region" description="Helical" evidence="1">
    <location>
        <begin position="6"/>
        <end position="26"/>
    </location>
</feature>
<evidence type="ECO:0008006" key="4">
    <source>
        <dbReference type="Google" id="ProtNLM"/>
    </source>
</evidence>
<protein>
    <recommendedName>
        <fullName evidence="4">CvpA family protein</fullName>
    </recommendedName>
</protein>